<dbReference type="InterPro" id="IPR010921">
    <property type="entry name" value="Trp_repressor/repl_initiator"/>
</dbReference>
<dbReference type="Pfam" id="PF08299">
    <property type="entry name" value="Bac_DnaA_C"/>
    <property type="match status" value="1"/>
</dbReference>
<dbReference type="InterPro" id="IPR013159">
    <property type="entry name" value="DnaA_C"/>
</dbReference>
<name>A0ABZ2F5B1_METCP</name>
<proteinExistence type="predicted"/>
<evidence type="ECO:0000313" key="3">
    <source>
        <dbReference type="Proteomes" id="UP001359308"/>
    </source>
</evidence>
<dbReference type="SMART" id="SM00760">
    <property type="entry name" value="Bac_DnaA_C"/>
    <property type="match status" value="1"/>
</dbReference>
<accession>A0ABZ2F5B1</accession>
<evidence type="ECO:0000259" key="1">
    <source>
        <dbReference type="SMART" id="SM00760"/>
    </source>
</evidence>
<reference evidence="2 3" key="1">
    <citation type="submission" date="2022-09" db="EMBL/GenBank/DDBJ databases">
        <authorList>
            <person name="Giprobiosintez L."/>
        </authorList>
    </citation>
    <scope>NUCLEOTIDE SEQUENCE [LARGE SCALE GENOMIC DNA]</scope>
    <source>
        <strain evidence="3">VKPM-B-12549 (GBS-15)</strain>
    </source>
</reference>
<dbReference type="SUPFAM" id="SSF48295">
    <property type="entry name" value="TrpR-like"/>
    <property type="match status" value="1"/>
</dbReference>
<keyword evidence="3" id="KW-1185">Reference proteome</keyword>
<sequence length="186" mass="20490">MTGVAGDLKTRLNLGLSVSIDPPDLETRAAVLIQKARTWGIDLPPEVAFFLGRRIRRDLAELERALFRLAACARQPITLETAAWELRHVIALPERMITVERVQAAVADHFGIAPGDLLSNRHALPLQLAMALCLELTDHGLEEVGRRFGGRDAAAVLLACREAQTARETDARFRDDFSHLLGILAL</sequence>
<feature type="domain" description="Chromosomal replication initiator DnaA C-terminal" evidence="1">
    <location>
        <begin position="98"/>
        <end position="163"/>
    </location>
</feature>
<dbReference type="PANTHER" id="PTHR30050">
    <property type="entry name" value="CHROMOSOMAL REPLICATION INITIATOR PROTEIN DNAA"/>
    <property type="match status" value="1"/>
</dbReference>
<dbReference type="CDD" id="cd06571">
    <property type="entry name" value="Bac_DnaA_C"/>
    <property type="match status" value="1"/>
</dbReference>
<dbReference type="InterPro" id="IPR055199">
    <property type="entry name" value="Hda_lid"/>
</dbReference>
<protein>
    <submittedName>
        <fullName evidence="2">DnaA/Hda family protein</fullName>
    </submittedName>
</protein>
<dbReference type="Pfam" id="PF22688">
    <property type="entry name" value="Hda_lid"/>
    <property type="match status" value="1"/>
</dbReference>
<dbReference type="RefSeq" id="WP_198323852.1">
    <property type="nucleotide sequence ID" value="NZ_CP104311.1"/>
</dbReference>
<dbReference type="EMBL" id="CP104311">
    <property type="protein sequence ID" value="WWF01579.1"/>
    <property type="molecule type" value="Genomic_DNA"/>
</dbReference>
<organism evidence="2 3">
    <name type="scientific">Methylococcus capsulatus</name>
    <dbReference type="NCBI Taxonomy" id="414"/>
    <lineage>
        <taxon>Bacteria</taxon>
        <taxon>Pseudomonadati</taxon>
        <taxon>Pseudomonadota</taxon>
        <taxon>Gammaproteobacteria</taxon>
        <taxon>Methylococcales</taxon>
        <taxon>Methylococcaceae</taxon>
        <taxon>Methylococcus</taxon>
    </lineage>
</organism>
<dbReference type="Gene3D" id="1.10.8.60">
    <property type="match status" value="1"/>
</dbReference>
<dbReference type="Gene3D" id="1.10.1750.10">
    <property type="match status" value="1"/>
</dbReference>
<dbReference type="PANTHER" id="PTHR30050:SF2">
    <property type="entry name" value="CHROMOSOMAL REPLICATION INITIATOR PROTEIN DNAA"/>
    <property type="match status" value="1"/>
</dbReference>
<evidence type="ECO:0000313" key="2">
    <source>
        <dbReference type="EMBL" id="WWF01579.1"/>
    </source>
</evidence>
<dbReference type="Proteomes" id="UP001359308">
    <property type="component" value="Chromosome"/>
</dbReference>
<gene>
    <name evidence="2" type="ORF">N4J17_14085</name>
</gene>